<dbReference type="InterPro" id="IPR035929">
    <property type="entry name" value="CoaB-like_sf"/>
</dbReference>
<name>X1IVL0_9ZZZZ</name>
<gene>
    <name evidence="1" type="ORF">S03H2_65310</name>
</gene>
<dbReference type="AlphaFoldDB" id="X1IVL0"/>
<evidence type="ECO:0000313" key="1">
    <source>
        <dbReference type="EMBL" id="GAH85762.1"/>
    </source>
</evidence>
<evidence type="ECO:0008006" key="2">
    <source>
        <dbReference type="Google" id="ProtNLM"/>
    </source>
</evidence>
<reference evidence="1" key="1">
    <citation type="journal article" date="2014" name="Front. Microbiol.">
        <title>High frequency of phylogenetically diverse reductive dehalogenase-homologous genes in deep subseafloor sedimentary metagenomes.</title>
        <authorList>
            <person name="Kawai M."/>
            <person name="Futagami T."/>
            <person name="Toyoda A."/>
            <person name="Takaki Y."/>
            <person name="Nishi S."/>
            <person name="Hori S."/>
            <person name="Arai W."/>
            <person name="Tsubouchi T."/>
            <person name="Morono Y."/>
            <person name="Uchiyama I."/>
            <person name="Ito T."/>
            <person name="Fujiyama A."/>
            <person name="Inagaki F."/>
            <person name="Takami H."/>
        </authorList>
    </citation>
    <scope>NUCLEOTIDE SEQUENCE</scope>
    <source>
        <strain evidence="1">Expedition CK06-06</strain>
    </source>
</reference>
<organism evidence="1">
    <name type="scientific">marine sediment metagenome</name>
    <dbReference type="NCBI Taxonomy" id="412755"/>
    <lineage>
        <taxon>unclassified sequences</taxon>
        <taxon>metagenomes</taxon>
        <taxon>ecological metagenomes</taxon>
    </lineage>
</organism>
<dbReference type="EMBL" id="BARU01042516">
    <property type="protein sequence ID" value="GAH85762.1"/>
    <property type="molecule type" value="Genomic_DNA"/>
</dbReference>
<comment type="caution">
    <text evidence="1">The sequence shown here is derived from an EMBL/GenBank/DDBJ whole genome shotgun (WGS) entry which is preliminary data.</text>
</comment>
<dbReference type="Gene3D" id="3.40.50.10300">
    <property type="entry name" value="CoaB-like"/>
    <property type="match status" value="1"/>
</dbReference>
<protein>
    <recommendedName>
        <fullName evidence="2">DNA/pantothenate metabolism flavoprotein C-terminal domain-containing protein</fullName>
    </recommendedName>
</protein>
<sequence length="87" mass="9516">RRIKDWAPQVCLVEFKLEVGCTDEQLREAALASLRANRADLVVANDLTRIRDEAHPALILAPDGTVLARPATKGEIAARLCDLLAAR</sequence>
<proteinExistence type="predicted"/>
<feature type="non-terminal residue" evidence="1">
    <location>
        <position position="1"/>
    </location>
</feature>
<accession>X1IVL0</accession>
<dbReference type="SUPFAM" id="SSF102645">
    <property type="entry name" value="CoaB-like"/>
    <property type="match status" value="1"/>
</dbReference>